<geneLocation type="plasmid" evidence="1 2">
    <name>p174778</name>
</geneLocation>
<keyword evidence="1" id="KW-0614">Plasmid</keyword>
<proteinExistence type="predicted"/>
<gene>
    <name evidence="1" type="ORF">BTI247_58880</name>
</gene>
<evidence type="ECO:0000313" key="1">
    <source>
        <dbReference type="EMBL" id="AOM14220.1"/>
    </source>
</evidence>
<evidence type="ECO:0000313" key="2">
    <source>
        <dbReference type="Proteomes" id="UP000192743"/>
    </source>
</evidence>
<name>A0A9W3SYT4_BACTU</name>
<dbReference type="Proteomes" id="UP000192743">
    <property type="component" value="Plasmid p174778"/>
</dbReference>
<dbReference type="AlphaFoldDB" id="A0A9W3SYT4"/>
<accession>A0A9W3SYT4</accession>
<protein>
    <submittedName>
        <fullName evidence="1">Uncharacterized protein</fullName>
    </submittedName>
</protein>
<organism evidence="1 2">
    <name type="scientific">Bacillus thuringiensis Bt18247</name>
    <dbReference type="NCBI Taxonomy" id="1423143"/>
    <lineage>
        <taxon>Bacteria</taxon>
        <taxon>Bacillati</taxon>
        <taxon>Bacillota</taxon>
        <taxon>Bacilli</taxon>
        <taxon>Bacillales</taxon>
        <taxon>Bacillaceae</taxon>
        <taxon>Bacillus</taxon>
        <taxon>Bacillus cereus group</taxon>
    </lineage>
</organism>
<dbReference type="EMBL" id="CP015251">
    <property type="protein sequence ID" value="AOM14220.1"/>
    <property type="molecule type" value="Genomic_DNA"/>
</dbReference>
<reference evidence="1 2" key="1">
    <citation type="submission" date="2016-02" db="EMBL/GenBank/DDBJ databases">
        <title>Comparative analysis of three nematocidal Bacillus thuringiensis strains.</title>
        <authorList>
            <person name="Hollensteiner J."/>
            <person name="Kloesener M."/>
            <person name="Bunk B."/>
            <person name="Sproeer C."/>
            <person name="Rosenstiel P."/>
            <person name="Schulte-Iserlohe R."/>
            <person name="Schulenburg H."/>
            <person name="Liesegang H."/>
        </authorList>
    </citation>
    <scope>NUCLEOTIDE SEQUENCE [LARGE SCALE GENOMIC DNA]</scope>
    <source>
        <strain evidence="1 2">Bt18247</strain>
        <plasmid evidence="1 2">p174778</plasmid>
    </source>
</reference>
<sequence length="83" mass="9480">MNKWINSMLYVGILTTSIANFNISNTTYAQSIYDLQSNMLDCLNSIGRNQTNTVNFSENVLAENFATEPYATLYMITSYHLYC</sequence>